<gene>
    <name evidence="10" type="ORF">EVOR1521_LOCUS6014</name>
</gene>
<reference evidence="10" key="1">
    <citation type="submission" date="2023-08" db="EMBL/GenBank/DDBJ databases">
        <authorList>
            <person name="Chen Y."/>
            <person name="Shah S."/>
            <person name="Dougan E. K."/>
            <person name="Thang M."/>
            <person name="Chan C."/>
        </authorList>
    </citation>
    <scope>NUCLEOTIDE SEQUENCE</scope>
</reference>
<dbReference type="GO" id="GO:0000407">
    <property type="term" value="C:phagophore assembly site"/>
    <property type="evidence" value="ECO:0007669"/>
    <property type="project" value="TreeGrafter"/>
</dbReference>
<feature type="transmembrane region" description="Helical" evidence="8">
    <location>
        <begin position="189"/>
        <end position="207"/>
    </location>
</feature>
<proteinExistence type="predicted"/>
<sequence>MDQPGPRDPVGQAYTLDVQHLRRSARAIKWEVPHLRDQDDKRGATKQEAFCWILFGSSNATTVIHFARGEPASALVLALFTYWSLYSASAEYSTRFTADGLDHRIFYMLLAISIFGMDLNWTGDVLGNGNRDARVLHLTFLATCYMLIGIMYARVAIWLPVCRKYALYHLLLSATSMGLYLIAARGSEQLCQVLCWLGCGLFLLRTYGLPMVPHVDNITRQRNAQDYISRAQSVMITTLALVVKVVAKGVQPGHLTSANWHLLLLSVVLVLLVKMLMFDVHIAETSWHAVRCSSNVRPTFFLSLVPVAMAGVMMMAAGCFLVLDLELQDYDQKKAWIISHKAGRHFSYGFGLMLLASTVMRILHDPPAMPAVPNTHRILMMWRVQVLVQLLLAAFSLLSARRTSGPAGLYRCVALTAMLVVLNLLDEMEELGHYRGNWRVVRTVRNLSRITSLMKKEEATQTAASSMNLGGSMVRPVAKKQVAGYLLERKIGKGSYATVWKGRDEKHELVAIKVISRQTITETAQLRQEVEVLRKISHPNIVRFRDLKKSPAHFYLVLEYCAGGDLSQFLRAKGRVQEETARRFLTQIASGLSVLHSSNHLHRDLKPQNILLSDCSMDPVLKLADFGFARALQPQDMAATVCGSPLYMAPEILRHQPYDAKADLWSVGAILYELLMGRTPFSGSNPLQLLANIEKSTGLQFEGVQLSAQGQDFLRALLVHSPAQRLSSQEFMAHNYVSLEAPAPADAPSPPSDGQGAGSFVMTEWVSKAEKAEAGVSPAAFRSPEESPTAEAEKEFITASTSARGRSDQAGRGADGIRGGSS</sequence>
<dbReference type="PANTHER" id="PTHR24348">
    <property type="entry name" value="SERINE/THREONINE-PROTEIN KINASE UNC-51-RELATED"/>
    <property type="match status" value="1"/>
</dbReference>
<keyword evidence="8" id="KW-1133">Transmembrane helix</keyword>
<dbReference type="GO" id="GO:0005524">
    <property type="term" value="F:ATP binding"/>
    <property type="evidence" value="ECO:0007669"/>
    <property type="project" value="UniProtKB-UniRule"/>
</dbReference>
<evidence type="ECO:0000256" key="2">
    <source>
        <dbReference type="ARBA" id="ARBA00022679"/>
    </source>
</evidence>
<keyword evidence="11" id="KW-1185">Reference proteome</keyword>
<evidence type="ECO:0000256" key="6">
    <source>
        <dbReference type="PROSITE-ProRule" id="PRU10141"/>
    </source>
</evidence>
<keyword evidence="5 6" id="KW-0067">ATP-binding</keyword>
<evidence type="ECO:0000256" key="4">
    <source>
        <dbReference type="ARBA" id="ARBA00022777"/>
    </source>
</evidence>
<feature type="transmembrane region" description="Helical" evidence="8">
    <location>
        <begin position="165"/>
        <end position="183"/>
    </location>
</feature>
<feature type="domain" description="Protein kinase" evidence="9">
    <location>
        <begin position="485"/>
        <end position="737"/>
    </location>
</feature>
<dbReference type="PROSITE" id="PS00107">
    <property type="entry name" value="PROTEIN_KINASE_ATP"/>
    <property type="match status" value="1"/>
</dbReference>
<evidence type="ECO:0000256" key="8">
    <source>
        <dbReference type="SAM" id="Phobius"/>
    </source>
</evidence>
<evidence type="ECO:0000256" key="3">
    <source>
        <dbReference type="ARBA" id="ARBA00022741"/>
    </source>
</evidence>
<accession>A0AA36HYI3</accession>
<feature type="transmembrane region" description="Helical" evidence="8">
    <location>
        <begin position="384"/>
        <end position="401"/>
    </location>
</feature>
<dbReference type="FunFam" id="3.30.200.20:FF:000042">
    <property type="entry name" value="Aurora kinase A"/>
    <property type="match status" value="1"/>
</dbReference>
<feature type="transmembrane region" description="Helical" evidence="8">
    <location>
        <begin position="345"/>
        <end position="363"/>
    </location>
</feature>
<comment type="subunit">
    <text evidence="1">Monomer.</text>
</comment>
<evidence type="ECO:0000259" key="9">
    <source>
        <dbReference type="PROSITE" id="PS50011"/>
    </source>
</evidence>
<keyword evidence="3 6" id="KW-0547">Nucleotide-binding</keyword>
<dbReference type="AlphaFoldDB" id="A0AA36HYI3"/>
<feature type="transmembrane region" description="Helical" evidence="8">
    <location>
        <begin position="135"/>
        <end position="153"/>
    </location>
</feature>
<feature type="transmembrane region" description="Helical" evidence="8">
    <location>
        <begin position="299"/>
        <end position="325"/>
    </location>
</feature>
<dbReference type="PROSITE" id="PS50011">
    <property type="entry name" value="PROTEIN_KINASE_DOM"/>
    <property type="match status" value="1"/>
</dbReference>
<feature type="transmembrane region" description="Helical" evidence="8">
    <location>
        <begin position="105"/>
        <end position="123"/>
    </location>
</feature>
<keyword evidence="2" id="KW-0808">Transferase</keyword>
<evidence type="ECO:0000256" key="1">
    <source>
        <dbReference type="ARBA" id="ARBA00011245"/>
    </source>
</evidence>
<dbReference type="SMART" id="SM00220">
    <property type="entry name" value="S_TKc"/>
    <property type="match status" value="1"/>
</dbReference>
<dbReference type="GO" id="GO:0010506">
    <property type="term" value="P:regulation of autophagy"/>
    <property type="evidence" value="ECO:0007669"/>
    <property type="project" value="InterPro"/>
</dbReference>
<evidence type="ECO:0000313" key="10">
    <source>
        <dbReference type="EMBL" id="CAJ1377125.1"/>
    </source>
</evidence>
<keyword evidence="4" id="KW-0418">Kinase</keyword>
<dbReference type="SUPFAM" id="SSF56112">
    <property type="entry name" value="Protein kinase-like (PK-like)"/>
    <property type="match status" value="1"/>
</dbReference>
<evidence type="ECO:0000256" key="5">
    <source>
        <dbReference type="ARBA" id="ARBA00022840"/>
    </source>
</evidence>
<name>A0AA36HYI3_9DINO</name>
<keyword evidence="8" id="KW-0472">Membrane</keyword>
<comment type="caution">
    <text evidence="10">The sequence shown here is derived from an EMBL/GenBank/DDBJ whole genome shotgun (WGS) entry which is preliminary data.</text>
</comment>
<dbReference type="InterPro" id="IPR017441">
    <property type="entry name" value="Protein_kinase_ATP_BS"/>
</dbReference>
<evidence type="ECO:0000256" key="7">
    <source>
        <dbReference type="SAM" id="MobiDB-lite"/>
    </source>
</evidence>
<dbReference type="InterPro" id="IPR000719">
    <property type="entry name" value="Prot_kinase_dom"/>
</dbReference>
<dbReference type="Gene3D" id="1.10.510.10">
    <property type="entry name" value="Transferase(Phosphotransferase) domain 1"/>
    <property type="match status" value="1"/>
</dbReference>
<dbReference type="EMBL" id="CAUJNA010000446">
    <property type="protein sequence ID" value="CAJ1377125.1"/>
    <property type="molecule type" value="Genomic_DNA"/>
</dbReference>
<dbReference type="GO" id="GO:0004674">
    <property type="term" value="F:protein serine/threonine kinase activity"/>
    <property type="evidence" value="ECO:0007669"/>
    <property type="project" value="InterPro"/>
</dbReference>
<dbReference type="GO" id="GO:0005829">
    <property type="term" value="C:cytosol"/>
    <property type="evidence" value="ECO:0007669"/>
    <property type="project" value="TreeGrafter"/>
</dbReference>
<organism evidence="10 11">
    <name type="scientific">Effrenium voratum</name>
    <dbReference type="NCBI Taxonomy" id="2562239"/>
    <lineage>
        <taxon>Eukaryota</taxon>
        <taxon>Sar</taxon>
        <taxon>Alveolata</taxon>
        <taxon>Dinophyceae</taxon>
        <taxon>Suessiales</taxon>
        <taxon>Symbiodiniaceae</taxon>
        <taxon>Effrenium</taxon>
    </lineage>
</organism>
<dbReference type="FunFam" id="1.10.510.10:FF:000571">
    <property type="entry name" value="Maternal embryonic leucine zipper kinase"/>
    <property type="match status" value="1"/>
</dbReference>
<feature type="region of interest" description="Disordered" evidence="7">
    <location>
        <begin position="772"/>
        <end position="822"/>
    </location>
</feature>
<evidence type="ECO:0000313" key="11">
    <source>
        <dbReference type="Proteomes" id="UP001178507"/>
    </source>
</evidence>
<dbReference type="GO" id="GO:0016020">
    <property type="term" value="C:membrane"/>
    <property type="evidence" value="ECO:0007669"/>
    <property type="project" value="TreeGrafter"/>
</dbReference>
<dbReference type="GO" id="GO:0005776">
    <property type="term" value="C:autophagosome"/>
    <property type="evidence" value="ECO:0007669"/>
    <property type="project" value="TreeGrafter"/>
</dbReference>
<dbReference type="GO" id="GO:0000045">
    <property type="term" value="P:autophagosome assembly"/>
    <property type="evidence" value="ECO:0007669"/>
    <property type="project" value="TreeGrafter"/>
</dbReference>
<keyword evidence="8" id="KW-0812">Transmembrane</keyword>
<dbReference type="Proteomes" id="UP001178507">
    <property type="component" value="Unassembled WGS sequence"/>
</dbReference>
<dbReference type="InterPro" id="IPR011009">
    <property type="entry name" value="Kinase-like_dom_sf"/>
</dbReference>
<dbReference type="InterPro" id="IPR045269">
    <property type="entry name" value="Atg1-like"/>
</dbReference>
<feature type="transmembrane region" description="Helical" evidence="8">
    <location>
        <begin position="259"/>
        <end position="278"/>
    </location>
</feature>
<dbReference type="PANTHER" id="PTHR24348:SF22">
    <property type="entry name" value="NON-SPECIFIC SERINE_THREONINE PROTEIN KINASE"/>
    <property type="match status" value="1"/>
</dbReference>
<dbReference type="Pfam" id="PF00069">
    <property type="entry name" value="Pkinase"/>
    <property type="match status" value="1"/>
</dbReference>
<feature type="binding site" evidence="6">
    <location>
        <position position="513"/>
    </location>
    <ligand>
        <name>ATP</name>
        <dbReference type="ChEBI" id="CHEBI:30616"/>
    </ligand>
</feature>
<protein>
    <recommendedName>
        <fullName evidence="9">Protein kinase domain-containing protein</fullName>
    </recommendedName>
</protein>
<feature type="transmembrane region" description="Helical" evidence="8">
    <location>
        <begin position="407"/>
        <end position="425"/>
    </location>
</feature>
<feature type="compositionally biased region" description="Gly residues" evidence="7">
    <location>
        <begin position="813"/>
        <end position="822"/>
    </location>
</feature>